<accession>A0A645H736</accession>
<name>A0A645H736_9ZZZZ</name>
<reference evidence="1" key="1">
    <citation type="submission" date="2019-08" db="EMBL/GenBank/DDBJ databases">
        <authorList>
            <person name="Kucharzyk K."/>
            <person name="Murdoch R.W."/>
            <person name="Higgins S."/>
            <person name="Loffler F."/>
        </authorList>
    </citation>
    <scope>NUCLEOTIDE SEQUENCE</scope>
</reference>
<sequence length="44" mass="5103">MQIGSVTAIFFAYGQQKISDQTVALRHPLEYLRIDCIRFDQDVD</sequence>
<dbReference type="EMBL" id="VSSQ01083913">
    <property type="protein sequence ID" value="MPN32094.1"/>
    <property type="molecule type" value="Genomic_DNA"/>
</dbReference>
<evidence type="ECO:0000313" key="1">
    <source>
        <dbReference type="EMBL" id="MPN32094.1"/>
    </source>
</evidence>
<dbReference type="AlphaFoldDB" id="A0A645H736"/>
<comment type="caution">
    <text evidence="1">The sequence shown here is derived from an EMBL/GenBank/DDBJ whole genome shotgun (WGS) entry which is preliminary data.</text>
</comment>
<proteinExistence type="predicted"/>
<organism evidence="1">
    <name type="scientific">bioreactor metagenome</name>
    <dbReference type="NCBI Taxonomy" id="1076179"/>
    <lineage>
        <taxon>unclassified sequences</taxon>
        <taxon>metagenomes</taxon>
        <taxon>ecological metagenomes</taxon>
    </lineage>
</organism>
<gene>
    <name evidence="1" type="ORF">SDC9_179570</name>
</gene>
<protein>
    <submittedName>
        <fullName evidence="1">Uncharacterized protein</fullName>
    </submittedName>
</protein>